<feature type="transmembrane region" description="Helical" evidence="2">
    <location>
        <begin position="18"/>
        <end position="41"/>
    </location>
</feature>
<feature type="compositionally biased region" description="Basic and acidic residues" evidence="1">
    <location>
        <begin position="445"/>
        <end position="458"/>
    </location>
</feature>
<dbReference type="InterPro" id="IPR053001">
    <property type="entry name" value="MNNG_permease-like"/>
</dbReference>
<keyword evidence="2" id="KW-0812">Transmembrane</keyword>
<reference evidence="4 5" key="1">
    <citation type="submission" date="2024-06" db="EMBL/GenBank/DDBJ databases">
        <title>Complete genome of Phlyctema vagabunda strain 19-DSS-EL-015.</title>
        <authorList>
            <person name="Fiorenzani C."/>
        </authorList>
    </citation>
    <scope>NUCLEOTIDE SEQUENCE [LARGE SCALE GENOMIC DNA]</scope>
    <source>
        <strain evidence="4 5">19-DSS-EL-015</strain>
    </source>
</reference>
<dbReference type="EMBL" id="JBFCZG010000005">
    <property type="protein sequence ID" value="KAL3421633.1"/>
    <property type="molecule type" value="Genomic_DNA"/>
</dbReference>
<dbReference type="Pfam" id="PF12051">
    <property type="entry name" value="DUF3533"/>
    <property type="match status" value="1"/>
</dbReference>
<proteinExistence type="predicted"/>
<feature type="region of interest" description="Disordered" evidence="1">
    <location>
        <begin position="420"/>
        <end position="458"/>
    </location>
</feature>
<feature type="transmembrane region" description="Helical" evidence="2">
    <location>
        <begin position="347"/>
        <end position="367"/>
    </location>
</feature>
<dbReference type="Proteomes" id="UP001629113">
    <property type="component" value="Unassembled WGS sequence"/>
</dbReference>
<protein>
    <submittedName>
        <fullName evidence="4">Nitrosoguanidine resistance protein</fullName>
    </submittedName>
</protein>
<evidence type="ECO:0000313" key="4">
    <source>
        <dbReference type="EMBL" id="KAL3421633.1"/>
    </source>
</evidence>
<feature type="transmembrane region" description="Helical" evidence="2">
    <location>
        <begin position="216"/>
        <end position="236"/>
    </location>
</feature>
<feature type="transmembrane region" description="Helical" evidence="2">
    <location>
        <begin position="379"/>
        <end position="399"/>
    </location>
</feature>
<feature type="transmembrane region" description="Helical" evidence="2">
    <location>
        <begin position="316"/>
        <end position="335"/>
    </location>
</feature>
<sequence length="458" mass="50309">MARIPWRHEFWNGKRKEILIPIIAAGLMLVLIFLLNFLYIFGSLFNSGSRTHALKILAVDYDGGVIGQSLLAAYTQFQSDAFPDLQFSPASKYPDIQSIRDAVCRGDFWGAVVAQPGASDRLSAALGGGLAAANYESNNTLTYIHNGARYPTIQLGSISGNLATLIGAAGSAYHALNGTNAIQIVDASDPAAVSAFTNPIRSSSIDLMATNQGTRVLYNTVSIVLPIIQQFFFLMAMNGISSSHGVFGRLKTSQIWLMRFAISVVYTFLGSLVVTGVFWAYKEDWGVSGSQFILTWLIWWFYAHINFNIMDTATAFIPPAFISFFVLTCVILNVTSTIYPFELMPGFFRWSYALPAHEIYLIFIQIWSGGCNNQLSIALPILFAWEMVSTATAITGMFYRNRNALQEIERSEEDMNNDAMSRKDLVSAHGGPATGQAFSMPTLGDGKRSSSLRGDETV</sequence>
<dbReference type="PANTHER" id="PTHR34814">
    <property type="entry name" value="NITROSOGUANIDINE RESISTANCE PROTEIN SNG1"/>
    <property type="match status" value="1"/>
</dbReference>
<evidence type="ECO:0000256" key="2">
    <source>
        <dbReference type="SAM" id="Phobius"/>
    </source>
</evidence>
<gene>
    <name evidence="4" type="ORF">PVAG01_05789</name>
</gene>
<dbReference type="PANTHER" id="PTHR34814:SF2">
    <property type="entry name" value="DUF3533 DOMAIN-CONTAINING PROTEIN"/>
    <property type="match status" value="1"/>
</dbReference>
<evidence type="ECO:0000256" key="1">
    <source>
        <dbReference type="SAM" id="MobiDB-lite"/>
    </source>
</evidence>
<keyword evidence="2" id="KW-1133">Transmembrane helix</keyword>
<organism evidence="4 5">
    <name type="scientific">Phlyctema vagabunda</name>
    <dbReference type="NCBI Taxonomy" id="108571"/>
    <lineage>
        <taxon>Eukaryota</taxon>
        <taxon>Fungi</taxon>
        <taxon>Dikarya</taxon>
        <taxon>Ascomycota</taxon>
        <taxon>Pezizomycotina</taxon>
        <taxon>Leotiomycetes</taxon>
        <taxon>Helotiales</taxon>
        <taxon>Dermateaceae</taxon>
        <taxon>Phlyctema</taxon>
    </lineage>
</organism>
<evidence type="ECO:0000259" key="3">
    <source>
        <dbReference type="Pfam" id="PF12051"/>
    </source>
</evidence>
<comment type="caution">
    <text evidence="4">The sequence shown here is derived from an EMBL/GenBank/DDBJ whole genome shotgun (WGS) entry which is preliminary data.</text>
</comment>
<dbReference type="InterPro" id="IPR022703">
    <property type="entry name" value="DUF3533"/>
</dbReference>
<keyword evidence="2" id="KW-0472">Membrane</keyword>
<feature type="domain" description="DUF3533" evidence="3">
    <location>
        <begin position="26"/>
        <end position="390"/>
    </location>
</feature>
<name>A0ABR4PE94_9HELO</name>
<keyword evidence="5" id="KW-1185">Reference proteome</keyword>
<accession>A0ABR4PE94</accession>
<evidence type="ECO:0000313" key="5">
    <source>
        <dbReference type="Proteomes" id="UP001629113"/>
    </source>
</evidence>
<feature type="transmembrane region" description="Helical" evidence="2">
    <location>
        <begin position="256"/>
        <end position="281"/>
    </location>
</feature>